<proteinExistence type="predicted"/>
<dbReference type="PROSITE" id="PS51257">
    <property type="entry name" value="PROKAR_LIPOPROTEIN"/>
    <property type="match status" value="1"/>
</dbReference>
<reference evidence="4 7" key="3">
    <citation type="submission" date="2021-12" db="EMBL/GenBank/DDBJ databases">
        <title>Genomic and phenotypic characterization of three Burkholderia contaminans isolates recovered from different sources.</title>
        <authorList>
            <person name="Lopez De Volder A."/>
            <person name="Fan Y."/>
            <person name="Nunvar J."/>
            <person name="Herrera T."/>
            <person name="Timp W."/>
            <person name="Degrossi J."/>
        </authorList>
    </citation>
    <scope>NUCLEOTIDE SEQUENCE [LARGE SCALE GENOMIC DNA]</scope>
    <source>
        <strain evidence="4 7">LMG 23361</strain>
        <plasmid evidence="4 7">unnamed4</plasmid>
    </source>
</reference>
<reference evidence="3 6" key="2">
    <citation type="submission" date="2021-03" db="EMBL/GenBank/DDBJ databases">
        <title>Clinical course, treatment and visual outcome of an outbreak of Burkholderia contaminans endophthalmitis following cataract surgery.</title>
        <authorList>
            <person name="Lind C."/>
            <person name="Olsen K."/>
            <person name="Angelsen N.K."/>
            <person name="Krefting E.A."/>
            <person name="Fossen K."/>
            <person name="Gravningen K."/>
            <person name="Depoorter E."/>
            <person name="Vandamme P."/>
            <person name="Bertelsen G."/>
        </authorList>
    </citation>
    <scope>NUCLEOTIDE SEQUENCE [LARGE SCALE GENOMIC DNA]</scope>
    <source>
        <strain evidence="3 6">51242556</strain>
    </source>
</reference>
<evidence type="ECO:0000313" key="3">
    <source>
        <dbReference type="EMBL" id="MBO1835228.1"/>
    </source>
</evidence>
<name>A0AAP1VF41_9BURK</name>
<evidence type="ECO:0000313" key="7">
    <source>
        <dbReference type="Proteomes" id="UP001220209"/>
    </source>
</evidence>
<feature type="signal peptide" evidence="1">
    <location>
        <begin position="1"/>
        <end position="21"/>
    </location>
</feature>
<dbReference type="Proteomes" id="UP001220209">
    <property type="component" value="Plasmid unnamed4"/>
</dbReference>
<protein>
    <recommendedName>
        <fullName evidence="8">Lipoprotein</fullName>
    </recommendedName>
</protein>
<dbReference type="AlphaFoldDB" id="A0AAP1VF41"/>
<evidence type="ECO:0000313" key="2">
    <source>
        <dbReference type="EMBL" id="MBK1935586.1"/>
    </source>
</evidence>
<keyword evidence="1" id="KW-0732">Signal</keyword>
<reference evidence="2" key="1">
    <citation type="submission" date="2021-01" db="EMBL/GenBank/DDBJ databases">
        <title>Outbreak of Burkholderia contaminns endophthalmitis traced to a clinical ventilation system.</title>
        <authorList>
            <person name="Lipuma J."/>
            <person name="Spilker T."/>
            <person name="Kratholm J."/>
        </authorList>
    </citation>
    <scope>NUCLEOTIDE SEQUENCE</scope>
    <source>
        <strain evidence="2">HI4954</strain>
    </source>
</reference>
<organism evidence="2 5">
    <name type="scientific">Burkholderia contaminans</name>
    <dbReference type="NCBI Taxonomy" id="488447"/>
    <lineage>
        <taxon>Bacteria</taxon>
        <taxon>Pseudomonadati</taxon>
        <taxon>Pseudomonadota</taxon>
        <taxon>Betaproteobacteria</taxon>
        <taxon>Burkholderiales</taxon>
        <taxon>Burkholderiaceae</taxon>
        <taxon>Burkholderia</taxon>
        <taxon>Burkholderia cepacia complex</taxon>
    </lineage>
</organism>
<evidence type="ECO:0000313" key="6">
    <source>
        <dbReference type="Proteomes" id="UP000664048"/>
    </source>
</evidence>
<accession>A0AAP1VF41</accession>
<dbReference type="RefSeq" id="WP_141715655.1">
    <property type="nucleotide sequence ID" value="NZ_CABVQA010000061.1"/>
</dbReference>
<dbReference type="EMBL" id="JAGEMX010000027">
    <property type="protein sequence ID" value="MBO1835228.1"/>
    <property type="molecule type" value="Genomic_DNA"/>
</dbReference>
<evidence type="ECO:0000313" key="5">
    <source>
        <dbReference type="Proteomes" id="UP000611459"/>
    </source>
</evidence>
<evidence type="ECO:0000313" key="4">
    <source>
        <dbReference type="EMBL" id="WFN24123.1"/>
    </source>
</evidence>
<sequence length="106" mass="11065">MRAPFYTIAIAALLTMLGACGQHKADADNQKASEAKPVADPIKAAHTYYDGTDTAPWLALNKACKGEIAGGSKGVNCEAYTAASAEADKLIRANPAGFVGLRVRLK</sequence>
<geneLocation type="plasmid" evidence="4 7">
    <name>unnamed4</name>
</geneLocation>
<keyword evidence="4" id="KW-0614">Plasmid</keyword>
<feature type="chain" id="PRO_5044711565" description="Lipoprotein" evidence="1">
    <location>
        <begin position="22"/>
        <end position="106"/>
    </location>
</feature>
<gene>
    <name evidence="3" type="ORF">J4M89_38185</name>
    <name evidence="2" type="ORF">JIN94_37465</name>
    <name evidence="4" type="ORF">LXE91_43440</name>
</gene>
<dbReference type="EMBL" id="CP090646">
    <property type="protein sequence ID" value="WFN24123.1"/>
    <property type="molecule type" value="Genomic_DNA"/>
</dbReference>
<dbReference type="Proteomes" id="UP000664048">
    <property type="component" value="Unassembled WGS sequence"/>
</dbReference>
<keyword evidence="6" id="KW-1185">Reference proteome</keyword>
<evidence type="ECO:0008006" key="8">
    <source>
        <dbReference type="Google" id="ProtNLM"/>
    </source>
</evidence>
<evidence type="ECO:0000256" key="1">
    <source>
        <dbReference type="SAM" id="SignalP"/>
    </source>
</evidence>
<dbReference type="EMBL" id="JAENIB010000033">
    <property type="protein sequence ID" value="MBK1935586.1"/>
    <property type="molecule type" value="Genomic_DNA"/>
</dbReference>
<dbReference type="Proteomes" id="UP000611459">
    <property type="component" value="Unassembled WGS sequence"/>
</dbReference>